<dbReference type="AlphaFoldDB" id="A0A8W8LPQ6"/>
<dbReference type="Proteomes" id="UP000005408">
    <property type="component" value="Unassembled WGS sequence"/>
</dbReference>
<name>A0A8W8LPQ6_MAGGI</name>
<evidence type="ECO:0000256" key="1">
    <source>
        <dbReference type="ARBA" id="ARBA00004613"/>
    </source>
</evidence>
<dbReference type="EnsemblMetazoa" id="G29090.1">
    <property type="protein sequence ID" value="G29090.1:cds"/>
    <property type="gene ID" value="G29090"/>
</dbReference>
<keyword evidence="2" id="KW-0964">Secreted</keyword>
<keyword evidence="6" id="KW-1185">Reference proteome</keyword>
<proteinExistence type="predicted"/>
<dbReference type="SUPFAM" id="SSF49842">
    <property type="entry name" value="TNF-like"/>
    <property type="match status" value="1"/>
</dbReference>
<dbReference type="Gene3D" id="2.60.120.40">
    <property type="match status" value="1"/>
</dbReference>
<evidence type="ECO:0000313" key="5">
    <source>
        <dbReference type="EnsemblMetazoa" id="G29090.1:cds"/>
    </source>
</evidence>
<keyword evidence="3" id="KW-0732">Signal</keyword>
<protein>
    <recommendedName>
        <fullName evidence="4">C1q domain-containing protein</fullName>
    </recommendedName>
</protein>
<dbReference type="SMART" id="SM00110">
    <property type="entry name" value="C1Q"/>
    <property type="match status" value="1"/>
</dbReference>
<evidence type="ECO:0000256" key="2">
    <source>
        <dbReference type="ARBA" id="ARBA00022525"/>
    </source>
</evidence>
<dbReference type="InterPro" id="IPR050822">
    <property type="entry name" value="Cerebellin_Synaptic_Org"/>
</dbReference>
<evidence type="ECO:0000313" key="6">
    <source>
        <dbReference type="Proteomes" id="UP000005408"/>
    </source>
</evidence>
<feature type="domain" description="C1q" evidence="4">
    <location>
        <begin position="83"/>
        <end position="215"/>
    </location>
</feature>
<dbReference type="PRINTS" id="PR00007">
    <property type="entry name" value="COMPLEMNTC1Q"/>
</dbReference>
<evidence type="ECO:0000256" key="3">
    <source>
        <dbReference type="ARBA" id="ARBA00022729"/>
    </source>
</evidence>
<dbReference type="PANTHER" id="PTHR22923:SF116">
    <property type="entry name" value="C1Q DOMAIN-CONTAINING PROTEIN"/>
    <property type="match status" value="1"/>
</dbReference>
<dbReference type="PANTHER" id="PTHR22923">
    <property type="entry name" value="CEREBELLIN-RELATED"/>
    <property type="match status" value="1"/>
</dbReference>
<evidence type="ECO:0000259" key="4">
    <source>
        <dbReference type="PROSITE" id="PS50871"/>
    </source>
</evidence>
<sequence length="215" mass="24315">MELPLREALRRKEPTVLKFTMKHHHCDQFMWPHPDALITRICYLVTSFALLVAGSAHETPQQVVTRYNNYKAICSGMGFENVRCKDLIVFQSSLTKALQNLKNQETVIFDKVSLNEGNAYDNISGIFTAPLDGIYSFTWTILTASGKYFVTELVLNGQRVAYNHADGRGHDGFPMTTSHAKIKIKKGDKVWIRATGNYGQYAHGGHYCYFSGEKL</sequence>
<comment type="subcellular location">
    <subcellularLocation>
        <location evidence="1">Secreted</location>
    </subcellularLocation>
</comment>
<dbReference type="GO" id="GO:0005576">
    <property type="term" value="C:extracellular region"/>
    <property type="evidence" value="ECO:0007669"/>
    <property type="project" value="UniProtKB-SubCell"/>
</dbReference>
<accession>A0A8W8LPQ6</accession>
<dbReference type="InterPro" id="IPR001073">
    <property type="entry name" value="C1q_dom"/>
</dbReference>
<dbReference type="InterPro" id="IPR008983">
    <property type="entry name" value="Tumour_necrosis_fac-like_dom"/>
</dbReference>
<dbReference type="PROSITE" id="PS50871">
    <property type="entry name" value="C1Q"/>
    <property type="match status" value="1"/>
</dbReference>
<reference evidence="5" key="1">
    <citation type="submission" date="2022-08" db="UniProtKB">
        <authorList>
            <consortium name="EnsemblMetazoa"/>
        </authorList>
    </citation>
    <scope>IDENTIFICATION</scope>
    <source>
        <strain evidence="5">05x7-T-G4-1.051#20</strain>
    </source>
</reference>
<dbReference type="Pfam" id="PF00386">
    <property type="entry name" value="C1q"/>
    <property type="match status" value="1"/>
</dbReference>
<organism evidence="5 6">
    <name type="scientific">Magallana gigas</name>
    <name type="common">Pacific oyster</name>
    <name type="synonym">Crassostrea gigas</name>
    <dbReference type="NCBI Taxonomy" id="29159"/>
    <lineage>
        <taxon>Eukaryota</taxon>
        <taxon>Metazoa</taxon>
        <taxon>Spiralia</taxon>
        <taxon>Lophotrochozoa</taxon>
        <taxon>Mollusca</taxon>
        <taxon>Bivalvia</taxon>
        <taxon>Autobranchia</taxon>
        <taxon>Pteriomorphia</taxon>
        <taxon>Ostreida</taxon>
        <taxon>Ostreoidea</taxon>
        <taxon>Ostreidae</taxon>
        <taxon>Magallana</taxon>
    </lineage>
</organism>